<dbReference type="Pfam" id="PF09358">
    <property type="entry name" value="E1_UFD"/>
    <property type="match status" value="1"/>
</dbReference>
<dbReference type="Gene3D" id="1.10.10.2660">
    <property type="entry name" value="Ubiquitin-activating enzyme E1, SCCH domain"/>
    <property type="match status" value="1"/>
</dbReference>
<evidence type="ECO:0000313" key="9">
    <source>
        <dbReference type="EMBL" id="PKA67105.1"/>
    </source>
</evidence>
<comment type="catalytic activity">
    <reaction evidence="1">
        <text>ATP + ubiquitin + [E1 ubiquitin-activating enzyme]-L-cysteine = AMP + diphosphate + S-ubiquitinyl-[E1 ubiquitin-activating enzyme]-L-cysteine.</text>
        <dbReference type="EC" id="6.2.1.45"/>
    </reaction>
</comment>
<dbReference type="PROSITE" id="PS00536">
    <property type="entry name" value="UBIQUITIN_ACTIVAT_1"/>
    <property type="match status" value="1"/>
</dbReference>
<sequence>MSSSEPEPAEVVTENNESMDQGVDPESNGSKPQENDLELPIRQMPDDGMETVRRIFASNVLISGLNGLGVEIAKNVVLAGVKSVTLHDEEDVQQWDLSSNFFFSEDDIGQNRALACMQKLQELNYSVMILTSTERLLKEQLSNFQFPLLLKAVVFTDVSLEKAIEYDEFCHNHKPPIAFIKSEVRGLFGSMFCDFGPNFTVYDVDGEESHMSIIASINNDNPATVYCINDERLELQDGDLVVFSEVDGMNELNDGKPRKVRDVRPYSFTLEEDTTTFGKYVKGGIVTQLKLPKILHFKPLKVALKEPGDYLLCDFSKYDRPALLHLAFQALDKFRHDLGRLPVAGSEEDARRLLNFFASINMSSGVSKLEKIDNKLLCHFASGSRAVLNPMAAIFGGITGQEVVKACSGKFHPTFQFQFFYFDSVESLPDEPLKADDLMPLNTRYDAQISVFGSKLQTKLKEAKVFMVGSGALGCEFLKNLALMGVCCSPKGKLTLTDDNFVEKSYLNPHFVFHDCNIGEAKSTVAVTAANSINPALHVEALQNHVSPETDDVYNDAFWDSLDVVISALDNVNARLYIDSQCVYYQKPLLESGTLGIKCSTQMIIPHLTENYGSSRDPPEMKVHTSTVHSMPHNIDDCLAWARSEFESLLEKAPIDVNNFLSNPTEFAASIRRAGNSLARELLERVLECLEVRCETFEDCIKWARLKFEDYFTNCVKQLQFAFRVDSASITGASIQCAPKHFLRPLQFSSSDPGHLQFIMAASALRAQAFRIDVPEWGENQEILADIVDKVMVPQPKPKKDAKIDTDVKTTSPSTASIGKSEVIEGLLSELEVCAERLPPGFRMNPIQFEMDHDANHHMEFIAILANMRARNYGIPEVCKLQAKLIARRIIPHDIATSKALAAGLVCLELYKVLAGGHKREDYRNTFANLALPFFSSAEPVAPKEYNYRYMTWTVWDRWIIHGNLTLRDLLIWLYRRGLNPYRISCGTSLLYNSMFTVHKYRMEKKIVDLAREVAMVELPPYKCYLDLVVTCEDDGDTDINIPLITVYFR</sequence>
<dbReference type="OrthoDB" id="10252231at2759"/>
<organism evidence="9 10">
    <name type="scientific">Apostasia shenzhenica</name>
    <dbReference type="NCBI Taxonomy" id="1088818"/>
    <lineage>
        <taxon>Eukaryota</taxon>
        <taxon>Viridiplantae</taxon>
        <taxon>Streptophyta</taxon>
        <taxon>Embryophyta</taxon>
        <taxon>Tracheophyta</taxon>
        <taxon>Spermatophyta</taxon>
        <taxon>Magnoliopsida</taxon>
        <taxon>Liliopsida</taxon>
        <taxon>Asparagales</taxon>
        <taxon>Orchidaceae</taxon>
        <taxon>Apostasioideae</taxon>
        <taxon>Apostasia</taxon>
    </lineage>
</organism>
<dbReference type="Gene3D" id="3.40.50.720">
    <property type="entry name" value="NAD(P)-binding Rossmann-like Domain"/>
    <property type="match status" value="1"/>
</dbReference>
<evidence type="ECO:0000259" key="8">
    <source>
        <dbReference type="SMART" id="SM00985"/>
    </source>
</evidence>
<dbReference type="GO" id="GO:0016925">
    <property type="term" value="P:protein sumoylation"/>
    <property type="evidence" value="ECO:0007669"/>
    <property type="project" value="TreeGrafter"/>
</dbReference>
<dbReference type="InterPro" id="IPR038252">
    <property type="entry name" value="UBA_E1_C_sf"/>
</dbReference>
<dbReference type="InterPro" id="IPR042063">
    <property type="entry name" value="Ubi_acti_E1_SCCH"/>
</dbReference>
<dbReference type="InterPro" id="IPR018074">
    <property type="entry name" value="UBQ-activ_enz_E1_CS"/>
</dbReference>
<dbReference type="GO" id="GO:0031510">
    <property type="term" value="C:SUMO activating enzyme complex"/>
    <property type="evidence" value="ECO:0007669"/>
    <property type="project" value="TreeGrafter"/>
</dbReference>
<feature type="domain" description="Ubiquitin-activating enzyme E1 C-terminal" evidence="8">
    <location>
        <begin position="923"/>
        <end position="1045"/>
    </location>
</feature>
<keyword evidence="6" id="KW-0436">Ligase</keyword>
<comment type="pathway">
    <text evidence="3">Protein modification; protein ubiquitination.</text>
</comment>
<dbReference type="Gene3D" id="3.10.290.60">
    <property type="entry name" value="Ubiquitin-activating enzyme E1, UFD domain"/>
    <property type="match status" value="1"/>
</dbReference>
<evidence type="ECO:0000256" key="7">
    <source>
        <dbReference type="SAM" id="MobiDB-lite"/>
    </source>
</evidence>
<dbReference type="InterPro" id="IPR018965">
    <property type="entry name" value="Ub-activating_enz_E1_C"/>
</dbReference>
<dbReference type="InterPro" id="IPR018075">
    <property type="entry name" value="UBQ-activ_enz_E1"/>
</dbReference>
<dbReference type="FunFam" id="3.10.290.60:FF:000001">
    <property type="entry name" value="Ubiquitin-activating enzyme E1 2"/>
    <property type="match status" value="1"/>
</dbReference>
<dbReference type="EMBL" id="KZ451883">
    <property type="protein sequence ID" value="PKA67105.1"/>
    <property type="molecule type" value="Genomic_DNA"/>
</dbReference>
<dbReference type="PRINTS" id="PR01849">
    <property type="entry name" value="UBIQUITINACT"/>
</dbReference>
<dbReference type="InterPro" id="IPR035985">
    <property type="entry name" value="Ubiquitin-activating_enz"/>
</dbReference>
<dbReference type="FunFam" id="3.50.50.80:FF:000001">
    <property type="entry name" value="ubiquitin-like modifier-activating enzyme 1"/>
    <property type="match status" value="1"/>
</dbReference>
<dbReference type="UniPathway" id="UPA00143"/>
<reference evidence="9 10" key="1">
    <citation type="journal article" date="2017" name="Nature">
        <title>The Apostasia genome and the evolution of orchids.</title>
        <authorList>
            <person name="Zhang G.Q."/>
            <person name="Liu K.W."/>
            <person name="Li Z."/>
            <person name="Lohaus R."/>
            <person name="Hsiao Y.Y."/>
            <person name="Niu S.C."/>
            <person name="Wang J.Y."/>
            <person name="Lin Y.C."/>
            <person name="Xu Q."/>
            <person name="Chen L.J."/>
            <person name="Yoshida K."/>
            <person name="Fujiwara S."/>
            <person name="Wang Z.W."/>
            <person name="Zhang Y.Q."/>
            <person name="Mitsuda N."/>
            <person name="Wang M."/>
            <person name="Liu G.H."/>
            <person name="Pecoraro L."/>
            <person name="Huang H.X."/>
            <person name="Xiao X.J."/>
            <person name="Lin M."/>
            <person name="Wu X.Y."/>
            <person name="Wu W.L."/>
            <person name="Chen Y.Y."/>
            <person name="Chang S.B."/>
            <person name="Sakamoto S."/>
            <person name="Ohme-Takagi M."/>
            <person name="Yagi M."/>
            <person name="Zeng S.J."/>
            <person name="Shen C.Y."/>
            <person name="Yeh C.M."/>
            <person name="Luo Y.B."/>
            <person name="Tsai W.C."/>
            <person name="Van de Peer Y."/>
            <person name="Liu Z.J."/>
        </authorList>
    </citation>
    <scope>NUCLEOTIDE SEQUENCE [LARGE SCALE GENOMIC DNA]</scope>
    <source>
        <strain evidence="10">cv. Shenzhen</strain>
        <tissue evidence="9">Stem</tissue>
    </source>
</reference>
<dbReference type="Gene3D" id="3.40.50.12550">
    <property type="entry name" value="Ubiquitin-activating enzyme E1, inactive adenylation domain, subdomain 2"/>
    <property type="match status" value="1"/>
</dbReference>
<protein>
    <recommendedName>
        <fullName evidence="5">E1 ubiquitin-activating enzyme</fullName>
        <ecNumber evidence="5">6.2.1.45</ecNumber>
    </recommendedName>
</protein>
<feature type="region of interest" description="Disordered" evidence="7">
    <location>
        <begin position="1"/>
        <end position="37"/>
    </location>
</feature>
<dbReference type="InterPro" id="IPR019572">
    <property type="entry name" value="UBA_E1_SCCH"/>
</dbReference>
<dbReference type="PANTHER" id="PTHR10953:SF4">
    <property type="entry name" value="UBIQUITIN-ACTIVATING ENZYME E1 C-TERMINAL DOMAIN-CONTAINING PROTEIN"/>
    <property type="match status" value="1"/>
</dbReference>
<evidence type="ECO:0000313" key="10">
    <source>
        <dbReference type="Proteomes" id="UP000236161"/>
    </source>
</evidence>
<dbReference type="InterPro" id="IPR042302">
    <property type="entry name" value="E1_FCCH_sf"/>
</dbReference>
<dbReference type="Proteomes" id="UP000236161">
    <property type="component" value="Unassembled WGS sequence"/>
</dbReference>
<dbReference type="InterPro" id="IPR032420">
    <property type="entry name" value="E1_4HB"/>
</dbReference>
<dbReference type="Pfam" id="PF16190">
    <property type="entry name" value="E1_FCCH"/>
    <property type="match status" value="1"/>
</dbReference>
<dbReference type="GO" id="GO:0005737">
    <property type="term" value="C:cytoplasm"/>
    <property type="evidence" value="ECO:0007669"/>
    <property type="project" value="TreeGrafter"/>
</dbReference>
<evidence type="ECO:0000256" key="1">
    <source>
        <dbReference type="ARBA" id="ARBA00000488"/>
    </source>
</evidence>
<dbReference type="InterPro" id="IPR032418">
    <property type="entry name" value="E1_FCCH"/>
</dbReference>
<evidence type="ECO:0000256" key="3">
    <source>
        <dbReference type="ARBA" id="ARBA00004906"/>
    </source>
</evidence>
<dbReference type="InterPro" id="IPR000011">
    <property type="entry name" value="UBQ/SUMO-activ_enz_E1-like"/>
</dbReference>
<dbReference type="GO" id="GO:0004839">
    <property type="term" value="F:ubiquitin activating enzyme activity"/>
    <property type="evidence" value="ECO:0007669"/>
    <property type="project" value="UniProtKB-EC"/>
</dbReference>
<accession>A0A2I0BH38</accession>
<dbReference type="STRING" id="1088818.A0A2I0BH38"/>
<dbReference type="SUPFAM" id="SSF69572">
    <property type="entry name" value="Activating enzymes of the ubiquitin-like proteins"/>
    <property type="match status" value="2"/>
</dbReference>
<dbReference type="SMART" id="SM00985">
    <property type="entry name" value="UBA_e1_C"/>
    <property type="match status" value="1"/>
</dbReference>
<dbReference type="PANTHER" id="PTHR10953">
    <property type="entry name" value="UBIQUITIN-ACTIVATING ENZYME E1"/>
    <property type="match status" value="1"/>
</dbReference>
<dbReference type="Gene3D" id="2.40.30.180">
    <property type="entry name" value="Ubiquitin-activating enzyme E1, FCCH domain"/>
    <property type="match status" value="1"/>
</dbReference>
<dbReference type="Pfam" id="PF10585">
    <property type="entry name" value="UBA_E1_SCCH"/>
    <property type="match status" value="1"/>
</dbReference>
<proteinExistence type="inferred from homology"/>
<evidence type="ECO:0000256" key="6">
    <source>
        <dbReference type="ARBA" id="ARBA00022598"/>
    </source>
</evidence>
<dbReference type="InterPro" id="IPR045886">
    <property type="entry name" value="ThiF/MoeB/HesA"/>
</dbReference>
<evidence type="ECO:0000256" key="4">
    <source>
        <dbReference type="ARBA" id="ARBA00005673"/>
    </source>
</evidence>
<dbReference type="InterPro" id="IPR000594">
    <property type="entry name" value="ThiF_NAD_FAD-bd"/>
</dbReference>
<comment type="similarity">
    <text evidence="4">Belongs to the ubiquitin-activating E1 family.</text>
</comment>
<keyword evidence="10" id="KW-1185">Reference proteome</keyword>
<comment type="function">
    <text evidence="2">Activates ubiquitin by first adenylating its C-terminal glycine residue with ATP, and thereafter linking this residue to the side chain of a cysteine residue in E1, yielding a ubiquitin-E1 thioester and free AMP.</text>
</comment>
<gene>
    <name evidence="9" type="primary">UBA1</name>
    <name evidence="9" type="ORF">AXF42_Ash004597</name>
</gene>
<name>A0A2I0BH38_9ASPA</name>
<dbReference type="Pfam" id="PF16191">
    <property type="entry name" value="E1_4HB"/>
    <property type="match status" value="1"/>
</dbReference>
<dbReference type="Pfam" id="PF00899">
    <property type="entry name" value="ThiF"/>
    <property type="match status" value="1"/>
</dbReference>
<dbReference type="Gene3D" id="3.50.50.80">
    <property type="entry name" value="Ubiquitin-activating enzyme E1, inactive adenylation domain, subdomain 1"/>
    <property type="match status" value="1"/>
</dbReference>
<dbReference type="AlphaFoldDB" id="A0A2I0BH38"/>
<dbReference type="FunFam" id="2.40.30.180:FF:000001">
    <property type="entry name" value="ubiquitin-like modifier-activating enzyme 1"/>
    <property type="match status" value="1"/>
</dbReference>
<dbReference type="GO" id="GO:0019948">
    <property type="term" value="F:SUMO activating enzyme activity"/>
    <property type="evidence" value="ECO:0007669"/>
    <property type="project" value="TreeGrafter"/>
</dbReference>
<dbReference type="NCBIfam" id="TIGR01408">
    <property type="entry name" value="Ube1"/>
    <property type="match status" value="1"/>
</dbReference>
<evidence type="ECO:0000256" key="2">
    <source>
        <dbReference type="ARBA" id="ARBA00002457"/>
    </source>
</evidence>
<dbReference type="InterPro" id="IPR042449">
    <property type="entry name" value="Ub-E1_IAD_1"/>
</dbReference>
<dbReference type="EC" id="6.2.1.45" evidence="5"/>
<evidence type="ECO:0000256" key="5">
    <source>
        <dbReference type="ARBA" id="ARBA00012990"/>
    </source>
</evidence>